<dbReference type="RefSeq" id="WP_054173044.1">
    <property type="nucleotide sequence ID" value="NZ_LJFO01000003.1"/>
</dbReference>
<protein>
    <submittedName>
        <fullName evidence="2">Uncharacterized protein</fullName>
    </submittedName>
</protein>
<reference evidence="2 3" key="1">
    <citation type="submission" date="2015-09" db="EMBL/GenBank/DDBJ databases">
        <title>Genome Sequences of Mycobacterium immunogenum Isolates, Recuperated from a Chloraminated Drinking Water Distribution System Simulator Subjected to Episodes of Nitrification.</title>
        <authorList>
            <person name="Gomez-Alvarez V."/>
            <person name="Revetta R.P."/>
        </authorList>
    </citation>
    <scope>NUCLEOTIDE SEQUENCE [LARGE SCALE GENOMIC DNA]</scope>
    <source>
        <strain evidence="2 3">H008</strain>
    </source>
</reference>
<name>A0A7V8RXC0_9MYCO</name>
<comment type="caution">
    <text evidence="2">The sequence shown here is derived from an EMBL/GenBank/DDBJ whole genome shotgun (WGS) entry which is preliminary data.</text>
</comment>
<dbReference type="AlphaFoldDB" id="A0A7V8RXC0"/>
<sequence>MSEQYYCTYCDYYSRKVDGTRDPEMAVFIGTKAQVVAHANSHPIGSPTDMAELLSLRAPYES</sequence>
<evidence type="ECO:0000313" key="1">
    <source>
        <dbReference type="EMBL" id="KPG14277.1"/>
    </source>
</evidence>
<dbReference type="EMBL" id="LJFO01000003">
    <property type="protein sequence ID" value="KPG14277.1"/>
    <property type="molecule type" value="Genomic_DNA"/>
</dbReference>
<dbReference type="Proteomes" id="UP000037843">
    <property type="component" value="Unassembled WGS sequence"/>
</dbReference>
<dbReference type="EMBL" id="LJFO01000003">
    <property type="protein sequence ID" value="KPG14353.1"/>
    <property type="molecule type" value="Genomic_DNA"/>
</dbReference>
<accession>A0A7V8RXC0</accession>
<evidence type="ECO:0000313" key="2">
    <source>
        <dbReference type="EMBL" id="KPG14353.1"/>
    </source>
</evidence>
<proteinExistence type="predicted"/>
<evidence type="ECO:0000313" key="3">
    <source>
        <dbReference type="Proteomes" id="UP000037843"/>
    </source>
</evidence>
<gene>
    <name evidence="1" type="ORF">AN908_06770</name>
    <name evidence="2" type="ORF">AN908_07280</name>
</gene>
<organism evidence="2 3">
    <name type="scientific">Mycobacteroides immunogenum</name>
    <dbReference type="NCBI Taxonomy" id="83262"/>
    <lineage>
        <taxon>Bacteria</taxon>
        <taxon>Bacillati</taxon>
        <taxon>Actinomycetota</taxon>
        <taxon>Actinomycetes</taxon>
        <taxon>Mycobacteriales</taxon>
        <taxon>Mycobacteriaceae</taxon>
        <taxon>Mycobacteroides</taxon>
    </lineage>
</organism>